<evidence type="ECO:0000256" key="11">
    <source>
        <dbReference type="PIRNR" id="PIRNR001092"/>
    </source>
</evidence>
<accession>A0A914AVL6</accession>
<evidence type="ECO:0000256" key="9">
    <source>
        <dbReference type="ARBA" id="ARBA00023180"/>
    </source>
</evidence>
<name>A0A914AVL6_PATMI</name>
<protein>
    <recommendedName>
        <fullName evidence="6">alpha-L-fucosidase</fullName>
        <ecNumber evidence="6">3.2.1.51</ecNumber>
    </recommendedName>
</protein>
<dbReference type="RefSeq" id="XP_038067733.1">
    <property type="nucleotide sequence ID" value="XM_038211805.1"/>
</dbReference>
<comment type="subunit">
    <text evidence="5">Homotetramer.</text>
</comment>
<dbReference type="OMA" id="ADGFAMW"/>
<dbReference type="Gene3D" id="2.60.40.1180">
    <property type="entry name" value="Golgi alpha-mannosidase II"/>
    <property type="match status" value="1"/>
</dbReference>
<dbReference type="Gene3D" id="3.20.20.80">
    <property type="entry name" value="Glycosidases"/>
    <property type="match status" value="1"/>
</dbReference>
<dbReference type="EnsemblMetazoa" id="XM_038211805.1">
    <property type="protein sequence ID" value="XP_038067733.1"/>
    <property type="gene ID" value="LOC119737446"/>
</dbReference>
<dbReference type="InterPro" id="IPR016286">
    <property type="entry name" value="FUC_metazoa-typ"/>
</dbReference>
<evidence type="ECO:0000256" key="7">
    <source>
        <dbReference type="ARBA" id="ARBA00022729"/>
    </source>
</evidence>
<dbReference type="SMART" id="SM00812">
    <property type="entry name" value="Alpha_L_fucos"/>
    <property type="match status" value="1"/>
</dbReference>
<dbReference type="InterPro" id="IPR000933">
    <property type="entry name" value="Glyco_hydro_29"/>
</dbReference>
<evidence type="ECO:0000256" key="3">
    <source>
        <dbReference type="ARBA" id="ARBA00004071"/>
    </source>
</evidence>
<dbReference type="InterPro" id="IPR031919">
    <property type="entry name" value="Fucosidase_C"/>
</dbReference>
<dbReference type="AlphaFoldDB" id="A0A914AVL6"/>
<keyword evidence="10 11" id="KW-0326">Glycosidase</keyword>
<evidence type="ECO:0000256" key="1">
    <source>
        <dbReference type="ARBA" id="ARBA00000321"/>
    </source>
</evidence>
<dbReference type="Pfam" id="PF16757">
    <property type="entry name" value="Fucosidase_C"/>
    <property type="match status" value="1"/>
</dbReference>
<keyword evidence="15" id="KW-1185">Reference proteome</keyword>
<dbReference type="Pfam" id="PF01120">
    <property type="entry name" value="Alpha_L_fucos"/>
    <property type="match status" value="1"/>
</dbReference>
<evidence type="ECO:0000256" key="8">
    <source>
        <dbReference type="ARBA" id="ARBA00022801"/>
    </source>
</evidence>
<evidence type="ECO:0000259" key="12">
    <source>
        <dbReference type="Pfam" id="PF01120"/>
    </source>
</evidence>
<comment type="catalytic activity">
    <reaction evidence="1">
        <text>a neolactoside IV(2)-alpha-Fuc-nLc4Cer(d18:1(4E)) + H2O = a neolactoside nLc4Cer(d18:1(4E)) + L-fucose</text>
        <dbReference type="Rhea" id="RHEA:48224"/>
        <dbReference type="ChEBI" id="CHEBI:2181"/>
        <dbReference type="ChEBI" id="CHEBI:15377"/>
        <dbReference type="ChEBI" id="CHEBI:17006"/>
        <dbReference type="ChEBI" id="CHEBI:28691"/>
    </reaction>
    <physiologicalReaction direction="left-to-right" evidence="1">
        <dbReference type="Rhea" id="RHEA:48225"/>
    </physiologicalReaction>
</comment>
<evidence type="ECO:0000256" key="6">
    <source>
        <dbReference type="ARBA" id="ARBA00012662"/>
    </source>
</evidence>
<feature type="domain" description="Glycoside hydrolase family 29 N-terminal" evidence="12">
    <location>
        <begin position="29"/>
        <end position="364"/>
    </location>
</feature>
<proteinExistence type="inferred from homology"/>
<dbReference type="InterPro" id="IPR013780">
    <property type="entry name" value="Glyco_hydro_b"/>
</dbReference>
<dbReference type="Proteomes" id="UP000887568">
    <property type="component" value="Unplaced"/>
</dbReference>
<comment type="catalytic activity">
    <reaction evidence="2">
        <text>a neolactoside IV(2)-alpha-Fuc-nLc4Cer(d18:0) + H2O = a neolactoside nLc4Cer(d18:0) + L-fucose</text>
        <dbReference type="Rhea" id="RHEA:49308"/>
        <dbReference type="ChEBI" id="CHEBI:2181"/>
        <dbReference type="ChEBI" id="CHEBI:15377"/>
        <dbReference type="ChEBI" id="CHEBI:91119"/>
        <dbReference type="ChEBI" id="CHEBI:91121"/>
    </reaction>
    <physiologicalReaction direction="left-to-right" evidence="2">
        <dbReference type="Rhea" id="RHEA:49309"/>
    </physiologicalReaction>
</comment>
<evidence type="ECO:0000256" key="4">
    <source>
        <dbReference type="ARBA" id="ARBA00007951"/>
    </source>
</evidence>
<dbReference type="InterPro" id="IPR057739">
    <property type="entry name" value="Glyco_hydro_29_N"/>
</dbReference>
<dbReference type="FunFam" id="3.20.20.80:FF:000027">
    <property type="entry name" value="Alpha-L-fucosidase"/>
    <property type="match status" value="1"/>
</dbReference>
<feature type="signal peptide" evidence="11">
    <location>
        <begin position="1"/>
        <end position="25"/>
    </location>
</feature>
<evidence type="ECO:0000259" key="13">
    <source>
        <dbReference type="Pfam" id="PF16757"/>
    </source>
</evidence>
<reference evidence="14" key="1">
    <citation type="submission" date="2022-11" db="UniProtKB">
        <authorList>
            <consortium name="EnsemblMetazoa"/>
        </authorList>
    </citation>
    <scope>IDENTIFICATION</scope>
</reference>
<dbReference type="EC" id="3.2.1.51" evidence="6"/>
<dbReference type="GO" id="GO:0005764">
    <property type="term" value="C:lysosome"/>
    <property type="evidence" value="ECO:0007669"/>
    <property type="project" value="TreeGrafter"/>
</dbReference>
<dbReference type="GO" id="GO:0006004">
    <property type="term" value="P:fucose metabolic process"/>
    <property type="evidence" value="ECO:0007669"/>
    <property type="project" value="InterPro"/>
</dbReference>
<dbReference type="PIRSF" id="PIRSF001092">
    <property type="entry name" value="Alpha-L-fucosidase"/>
    <property type="match status" value="1"/>
</dbReference>
<dbReference type="FunFam" id="2.60.40.1180:FF:000013">
    <property type="entry name" value="Alpha-L-fucosidase"/>
    <property type="match status" value="1"/>
</dbReference>
<comment type="similarity">
    <text evidence="4 11">Belongs to the glycosyl hydrolase 29 family.</text>
</comment>
<keyword evidence="7 11" id="KW-0732">Signal</keyword>
<dbReference type="GO" id="GO:0004560">
    <property type="term" value="F:alpha-L-fucosidase activity"/>
    <property type="evidence" value="ECO:0007669"/>
    <property type="project" value="UniProtKB-EC"/>
</dbReference>
<sequence>MAASATLLSFISMCIVLAAVPQCLGRRGKYKYEPNWPSIDSRPLPSWYDEAKFGIFMHWGVFSVPSFGSEWFWWHWQGKPLAPYVEFMKKNYRPGFTYPDFAPMFTAEFYDPKTFAEIIDASGAKYVVLTSKHHEGFTNWPSKYSWNWNSMDVCPKRDLVGDLATAIRNYTKDVHFGLYHSLFEWFNPLYLQDKKGGFSTQTYTLDICLPELHEIIENYKPDVLWSDGDWEALPEYWNSTEFLAWLYNDSPVKDTVVTNDRWGQGTSCKHGGFYSCNDRYNPGTLQKHKWENAMTIDKKSWGFRRDAQLEDYLTTDELVAILAETVSCGGNLLMNIGPTHDGRIVPIFEERLRQMGDWLKVNGDAIYASKPWRAQNDTKTKGVWYTSKMEGAVLSVFAIVLDWPITNQILLGAPKATNQTQITMLGYSNQLQWKQAPSGTGIVVTMPTLNPAQLPCQWAWVLKMQTV</sequence>
<dbReference type="GeneID" id="119737446"/>
<keyword evidence="8 11" id="KW-0378">Hydrolase</keyword>
<feature type="chain" id="PRO_5038205569" description="alpha-L-fucosidase" evidence="11">
    <location>
        <begin position="26"/>
        <end position="467"/>
    </location>
</feature>
<comment type="function">
    <text evidence="3">Alpha-L-fucosidase is responsible for hydrolyzing the alpha-1,6-linked fucose joined to the reducing-end N-acetylglucosamine of the carbohydrate moieties of glycoproteins.</text>
</comment>
<dbReference type="SUPFAM" id="SSF51445">
    <property type="entry name" value="(Trans)glycosidases"/>
    <property type="match status" value="1"/>
</dbReference>
<evidence type="ECO:0000313" key="14">
    <source>
        <dbReference type="EnsemblMetazoa" id="XP_038067733.1"/>
    </source>
</evidence>
<evidence type="ECO:0000256" key="2">
    <source>
        <dbReference type="ARBA" id="ARBA00000419"/>
    </source>
</evidence>
<evidence type="ECO:0000256" key="5">
    <source>
        <dbReference type="ARBA" id="ARBA00011881"/>
    </source>
</evidence>
<dbReference type="PANTHER" id="PTHR10030">
    <property type="entry name" value="ALPHA-L-FUCOSIDASE"/>
    <property type="match status" value="1"/>
</dbReference>
<dbReference type="OrthoDB" id="6039950at2759"/>
<dbReference type="InterPro" id="IPR017853">
    <property type="entry name" value="GH"/>
</dbReference>
<evidence type="ECO:0000256" key="10">
    <source>
        <dbReference type="ARBA" id="ARBA00023295"/>
    </source>
</evidence>
<evidence type="ECO:0000313" key="15">
    <source>
        <dbReference type="Proteomes" id="UP000887568"/>
    </source>
</evidence>
<dbReference type="PANTHER" id="PTHR10030:SF37">
    <property type="entry name" value="ALPHA-L-FUCOSIDASE-RELATED"/>
    <property type="match status" value="1"/>
</dbReference>
<dbReference type="PRINTS" id="PR00741">
    <property type="entry name" value="GLHYDRLASE29"/>
</dbReference>
<keyword evidence="9" id="KW-0325">Glycoprotein</keyword>
<dbReference type="GO" id="GO:0016139">
    <property type="term" value="P:glycoside catabolic process"/>
    <property type="evidence" value="ECO:0007669"/>
    <property type="project" value="TreeGrafter"/>
</dbReference>
<feature type="domain" description="Alpha-L-fucosidase C-terminal" evidence="13">
    <location>
        <begin position="375"/>
        <end position="465"/>
    </location>
</feature>
<organism evidence="14 15">
    <name type="scientific">Patiria miniata</name>
    <name type="common">Bat star</name>
    <name type="synonym">Asterina miniata</name>
    <dbReference type="NCBI Taxonomy" id="46514"/>
    <lineage>
        <taxon>Eukaryota</taxon>
        <taxon>Metazoa</taxon>
        <taxon>Echinodermata</taxon>
        <taxon>Eleutherozoa</taxon>
        <taxon>Asterozoa</taxon>
        <taxon>Asteroidea</taxon>
        <taxon>Valvatacea</taxon>
        <taxon>Valvatida</taxon>
        <taxon>Asterinidae</taxon>
        <taxon>Patiria</taxon>
    </lineage>
</organism>